<evidence type="ECO:0000256" key="1">
    <source>
        <dbReference type="ARBA" id="ARBA00004651"/>
    </source>
</evidence>
<feature type="transmembrane region" description="Helical" evidence="7">
    <location>
        <begin position="188"/>
        <end position="206"/>
    </location>
</feature>
<keyword evidence="6 7" id="KW-0472">Membrane</keyword>
<evidence type="ECO:0000313" key="9">
    <source>
        <dbReference type="EMBL" id="QHC00991.1"/>
    </source>
</evidence>
<evidence type="ECO:0000256" key="2">
    <source>
        <dbReference type="ARBA" id="ARBA00010792"/>
    </source>
</evidence>
<dbReference type="InterPro" id="IPR032816">
    <property type="entry name" value="VTT_dom"/>
</dbReference>
<evidence type="ECO:0000256" key="4">
    <source>
        <dbReference type="ARBA" id="ARBA00022692"/>
    </source>
</evidence>
<feature type="transmembrane region" description="Helical" evidence="7">
    <location>
        <begin position="153"/>
        <end position="176"/>
    </location>
</feature>
<feature type="domain" description="VTT" evidence="8">
    <location>
        <begin position="46"/>
        <end position="173"/>
    </location>
</feature>
<dbReference type="PANTHER" id="PTHR42709">
    <property type="entry name" value="ALKALINE PHOSPHATASE LIKE PROTEIN"/>
    <property type="match status" value="1"/>
</dbReference>
<gene>
    <name evidence="9" type="ORF">EK0264_12305</name>
</gene>
<comment type="similarity">
    <text evidence="2">Belongs to the DedA family.</text>
</comment>
<dbReference type="KEGG" id="eke:EK0264_12305"/>
<accession>A0A7L4YNY7</accession>
<keyword evidence="5 7" id="KW-1133">Transmembrane helix</keyword>
<protein>
    <submittedName>
        <fullName evidence="9">DedA family protein</fullName>
    </submittedName>
</protein>
<keyword evidence="3" id="KW-1003">Cell membrane</keyword>
<dbReference type="Pfam" id="PF09335">
    <property type="entry name" value="VTT_dom"/>
    <property type="match status" value="1"/>
</dbReference>
<evidence type="ECO:0000256" key="7">
    <source>
        <dbReference type="SAM" id="Phobius"/>
    </source>
</evidence>
<feature type="transmembrane region" description="Helical" evidence="7">
    <location>
        <begin position="64"/>
        <end position="88"/>
    </location>
</feature>
<dbReference type="EMBL" id="CP047156">
    <property type="protein sequence ID" value="QHC00991.1"/>
    <property type="molecule type" value="Genomic_DNA"/>
</dbReference>
<dbReference type="InParanoid" id="A0A7L4YNY7"/>
<dbReference type="Proteomes" id="UP000463857">
    <property type="component" value="Chromosome"/>
</dbReference>
<feature type="transmembrane region" description="Helical" evidence="7">
    <location>
        <begin position="20"/>
        <end position="39"/>
    </location>
</feature>
<name>A0A7L4YNY7_9ACTN</name>
<dbReference type="OrthoDB" id="9813426at2"/>
<dbReference type="GO" id="GO:0005886">
    <property type="term" value="C:plasma membrane"/>
    <property type="evidence" value="ECO:0007669"/>
    <property type="project" value="UniProtKB-SubCell"/>
</dbReference>
<sequence length="235" mass="25766">MWPTRLQRIGKSLFQDIVDWCVNLVGQLGAIGVGIAVALENLFPPIPSEAILPLAGFSASEGKFSLLSAFLGATAGSLVGALALFYLGRVIGRDRLVRIANFLPLVDAEDIDTAEKWFARHGTKAVLFGRLIPLVRSLISIPAGTQRMPVGKFLVYTTIGSGVWNALLIGLGYALGSNWEKVGPVLDQFDLVIYIGFAALLIWWVWRQVAKRRRRKAAEAAETPFRPEEPRDPQI</sequence>
<dbReference type="PANTHER" id="PTHR42709:SF6">
    <property type="entry name" value="UNDECAPRENYL PHOSPHATE TRANSPORTER A"/>
    <property type="match status" value="1"/>
</dbReference>
<keyword evidence="10" id="KW-1185">Reference proteome</keyword>
<keyword evidence="4 7" id="KW-0812">Transmembrane</keyword>
<evidence type="ECO:0000256" key="5">
    <source>
        <dbReference type="ARBA" id="ARBA00022989"/>
    </source>
</evidence>
<evidence type="ECO:0000259" key="8">
    <source>
        <dbReference type="Pfam" id="PF09335"/>
    </source>
</evidence>
<evidence type="ECO:0000256" key="6">
    <source>
        <dbReference type="ARBA" id="ARBA00023136"/>
    </source>
</evidence>
<reference evidence="9 10" key="1">
    <citation type="journal article" date="2018" name="Int. J. Syst. Evol. Microbiol.">
        <title>Epidermidibacterium keratini gen. nov., sp. nov., a member of the family Sporichthyaceae, isolated from keratin epidermis.</title>
        <authorList>
            <person name="Lee D.G."/>
            <person name="Trujillo M.E."/>
            <person name="Kang S."/>
            <person name="Nam J.J."/>
            <person name="Kim Y.J."/>
        </authorList>
    </citation>
    <scope>NUCLEOTIDE SEQUENCE [LARGE SCALE GENOMIC DNA]</scope>
    <source>
        <strain evidence="9 10">EPI-7</strain>
    </source>
</reference>
<evidence type="ECO:0000313" key="10">
    <source>
        <dbReference type="Proteomes" id="UP000463857"/>
    </source>
</evidence>
<dbReference type="AlphaFoldDB" id="A0A7L4YNY7"/>
<proteinExistence type="inferred from homology"/>
<comment type="subcellular location">
    <subcellularLocation>
        <location evidence="1">Cell membrane</location>
        <topology evidence="1">Multi-pass membrane protein</topology>
    </subcellularLocation>
</comment>
<organism evidence="9 10">
    <name type="scientific">Epidermidibacterium keratini</name>
    <dbReference type="NCBI Taxonomy" id="1891644"/>
    <lineage>
        <taxon>Bacteria</taxon>
        <taxon>Bacillati</taxon>
        <taxon>Actinomycetota</taxon>
        <taxon>Actinomycetes</taxon>
        <taxon>Sporichthyales</taxon>
        <taxon>Sporichthyaceae</taxon>
        <taxon>Epidermidibacterium</taxon>
    </lineage>
</organism>
<evidence type="ECO:0000256" key="3">
    <source>
        <dbReference type="ARBA" id="ARBA00022475"/>
    </source>
</evidence>
<dbReference type="InterPro" id="IPR051311">
    <property type="entry name" value="DedA_domain"/>
</dbReference>